<comment type="subcellular location">
    <subcellularLocation>
        <location evidence="1">Cell membrane</location>
        <topology evidence="1">Multi-pass membrane protein</topology>
    </subcellularLocation>
</comment>
<dbReference type="GeneID" id="15805550"/>
<dbReference type="AlphaFoldDB" id="L0B0P5"/>
<evidence type="ECO:0000313" key="7">
    <source>
        <dbReference type="EMBL" id="AFZ80714.1"/>
    </source>
</evidence>
<dbReference type="InterPro" id="IPR011701">
    <property type="entry name" value="MFS"/>
</dbReference>
<reference evidence="7 8" key="1">
    <citation type="journal article" date="2012" name="BMC Genomics">
        <title>Comparative genomic analysis and phylogenetic position of Theileria equi.</title>
        <authorList>
            <person name="Kappmeyer L.S."/>
            <person name="Thiagarajan M."/>
            <person name="Herndon D.R."/>
            <person name="Ramsay J.D."/>
            <person name="Caler E."/>
            <person name="Djikeng A."/>
            <person name="Gillespie J.J."/>
            <person name="Lau A.O."/>
            <person name="Roalson E.H."/>
            <person name="Silva J.C."/>
            <person name="Silva M.G."/>
            <person name="Suarez C.E."/>
            <person name="Ueti M.W."/>
            <person name="Nene V.M."/>
            <person name="Mealey R.H."/>
            <person name="Knowles D.P."/>
            <person name="Brayton K.A."/>
        </authorList>
    </citation>
    <scope>NUCLEOTIDE SEQUENCE [LARGE SCALE GENOMIC DNA]</scope>
    <source>
        <strain evidence="7 8">WA</strain>
    </source>
</reference>
<keyword evidence="4 6" id="KW-1133">Transmembrane helix</keyword>
<keyword evidence="5 6" id="KW-0472">Membrane</keyword>
<feature type="transmembrane region" description="Helical" evidence="6">
    <location>
        <begin position="261"/>
        <end position="282"/>
    </location>
</feature>
<evidence type="ECO:0008006" key="9">
    <source>
        <dbReference type="Google" id="ProtNLM"/>
    </source>
</evidence>
<name>L0B0P5_THEEQ</name>
<dbReference type="PANTHER" id="PTHR43124">
    <property type="entry name" value="PURINE EFFLUX PUMP PBUE"/>
    <property type="match status" value="1"/>
</dbReference>
<protein>
    <recommendedName>
        <fullName evidence="9">Major facilitator superfamily (MFS) profile domain-containing protein</fullName>
    </recommendedName>
</protein>
<evidence type="ECO:0000256" key="3">
    <source>
        <dbReference type="ARBA" id="ARBA00022692"/>
    </source>
</evidence>
<proteinExistence type="predicted"/>
<feature type="transmembrane region" description="Helical" evidence="6">
    <location>
        <begin position="372"/>
        <end position="396"/>
    </location>
</feature>
<evidence type="ECO:0000256" key="5">
    <source>
        <dbReference type="ARBA" id="ARBA00023136"/>
    </source>
</evidence>
<dbReference type="InterPro" id="IPR036259">
    <property type="entry name" value="MFS_trans_sf"/>
</dbReference>
<gene>
    <name evidence="7" type="ORF">BEWA_001210</name>
</gene>
<dbReference type="STRING" id="1537102.L0B0P5"/>
<dbReference type="Gene3D" id="1.20.1250.20">
    <property type="entry name" value="MFS general substrate transporter like domains"/>
    <property type="match status" value="1"/>
</dbReference>
<dbReference type="eggNOG" id="KOG1330">
    <property type="taxonomic scope" value="Eukaryota"/>
</dbReference>
<dbReference type="OrthoDB" id="440755at2759"/>
<evidence type="ECO:0000256" key="6">
    <source>
        <dbReference type="SAM" id="Phobius"/>
    </source>
</evidence>
<dbReference type="Pfam" id="PF07690">
    <property type="entry name" value="MFS_1"/>
    <property type="match status" value="1"/>
</dbReference>
<keyword evidence="3 6" id="KW-0812">Transmembrane</keyword>
<accession>L0B0P5</accession>
<dbReference type="KEGG" id="beq:BEWA_001210"/>
<evidence type="ECO:0000256" key="1">
    <source>
        <dbReference type="ARBA" id="ARBA00004651"/>
    </source>
</evidence>
<dbReference type="EMBL" id="CP001670">
    <property type="protein sequence ID" value="AFZ80714.1"/>
    <property type="molecule type" value="Genomic_DNA"/>
</dbReference>
<dbReference type="PANTHER" id="PTHR43124:SF3">
    <property type="entry name" value="CHLORAMPHENICOL EFFLUX PUMP RV0191"/>
    <property type="match status" value="1"/>
</dbReference>
<feature type="transmembrane region" description="Helical" evidence="6">
    <location>
        <begin position="294"/>
        <end position="312"/>
    </location>
</feature>
<organism evidence="7 8">
    <name type="scientific">Theileria equi strain WA</name>
    <dbReference type="NCBI Taxonomy" id="1537102"/>
    <lineage>
        <taxon>Eukaryota</taxon>
        <taxon>Sar</taxon>
        <taxon>Alveolata</taxon>
        <taxon>Apicomplexa</taxon>
        <taxon>Aconoidasida</taxon>
        <taxon>Piroplasmida</taxon>
        <taxon>Theileriidae</taxon>
        <taxon>Theileria</taxon>
    </lineage>
</organism>
<dbReference type="Proteomes" id="UP000031512">
    <property type="component" value="Chromosome 3"/>
</dbReference>
<evidence type="ECO:0000256" key="4">
    <source>
        <dbReference type="ARBA" id="ARBA00022989"/>
    </source>
</evidence>
<dbReference type="VEuPathDB" id="PiroplasmaDB:BEWA_001210"/>
<feature type="transmembrane region" description="Helical" evidence="6">
    <location>
        <begin position="24"/>
        <end position="44"/>
    </location>
</feature>
<evidence type="ECO:0000256" key="2">
    <source>
        <dbReference type="ARBA" id="ARBA00022475"/>
    </source>
</evidence>
<dbReference type="GO" id="GO:0005886">
    <property type="term" value="C:plasma membrane"/>
    <property type="evidence" value="ECO:0007669"/>
    <property type="project" value="UniProtKB-SubCell"/>
</dbReference>
<dbReference type="RefSeq" id="XP_004830380.1">
    <property type="nucleotide sequence ID" value="XM_004830323.1"/>
</dbReference>
<feature type="transmembrane region" description="Helical" evidence="6">
    <location>
        <begin position="64"/>
        <end position="83"/>
    </location>
</feature>
<dbReference type="SUPFAM" id="SSF103473">
    <property type="entry name" value="MFS general substrate transporter"/>
    <property type="match status" value="1"/>
</dbReference>
<evidence type="ECO:0000313" key="8">
    <source>
        <dbReference type="Proteomes" id="UP000031512"/>
    </source>
</evidence>
<dbReference type="GO" id="GO:0022857">
    <property type="term" value="F:transmembrane transporter activity"/>
    <property type="evidence" value="ECO:0007669"/>
    <property type="project" value="InterPro"/>
</dbReference>
<feature type="transmembrane region" description="Helical" evidence="6">
    <location>
        <begin position="90"/>
        <end position="121"/>
    </location>
</feature>
<keyword evidence="2" id="KW-1003">Cell membrane</keyword>
<feature type="transmembrane region" description="Helical" evidence="6">
    <location>
        <begin position="141"/>
        <end position="163"/>
    </location>
</feature>
<dbReference type="InterPro" id="IPR050189">
    <property type="entry name" value="MFS_Efflux_Transporters"/>
</dbReference>
<feature type="transmembrane region" description="Helical" evidence="6">
    <location>
        <begin position="198"/>
        <end position="217"/>
    </location>
</feature>
<sequence>MEDSGSAVSKSPKRGLEVFHKQKFVFSLINLAVFVENFNLQFLFSSMRGLEVSLGFSPEMLSRFTMVEELSAVAFIPVWGLLCDLFEMKYILMLAIFLSGLLSMVLSTISNFGLMLAVRVINGATIGSVTPSTQIYVVRMMNVGLGIAFGILYSVASVARLVCSLIVTKLSPKTVCYHTSRIISVNLSRLKHQNSFSFLCYFTDGPFISLSFLTLYFQHTGLSDFKAGLFTGLVIIGSAIGGALGGVATEYCHRKSPNYGRILFGIICTVLRLFAISMVLFLVLDDYGKSAEPLLTTFLFITGTTLFTIYYVDRGGYNARSRCIAGIGSGLTFSTLMGAIPERIYGYRPIRINLADAPVEHVRRNAIALRNALFIVNVGTLLVSLFLYVLICFSFGSDAAYIRERVKLESTEINTVKKSDERNECRV</sequence>
<keyword evidence="8" id="KW-1185">Reference proteome</keyword>
<feature type="transmembrane region" description="Helical" evidence="6">
    <location>
        <begin position="229"/>
        <end position="249"/>
    </location>
</feature>